<dbReference type="Proteomes" id="UP001057375">
    <property type="component" value="Unassembled WGS sequence"/>
</dbReference>
<dbReference type="EMBL" id="BQXS01000274">
    <property type="protein sequence ID" value="GKT28415.1"/>
    <property type="molecule type" value="Genomic_DNA"/>
</dbReference>
<accession>A0ABQ5KB36</accession>
<evidence type="ECO:0000313" key="2">
    <source>
        <dbReference type="EMBL" id="GKT28415.1"/>
    </source>
</evidence>
<protein>
    <submittedName>
        <fullName evidence="2">Uncharacterized protein</fullName>
    </submittedName>
</protein>
<name>A0ABQ5KB36_9EUKA</name>
<sequence>MTVGSFTQAGFPEGTTTSSGSGMKPPSSSAIDLKSTRYSPYEPASVSSDSTRVVPPTCTATTPLAPQMAEALAVSPLRTLSSKQISWFESRSRIIDRTLPPADLKKLAANFYYMKSTGKLSLENL</sequence>
<feature type="region of interest" description="Disordered" evidence="1">
    <location>
        <begin position="1"/>
        <end position="57"/>
    </location>
</feature>
<feature type="non-terminal residue" evidence="2">
    <location>
        <position position="125"/>
    </location>
</feature>
<proteinExistence type="predicted"/>
<keyword evidence="3" id="KW-1185">Reference proteome</keyword>
<gene>
    <name evidence="2" type="ORF">ADUPG1_000634</name>
</gene>
<evidence type="ECO:0000313" key="3">
    <source>
        <dbReference type="Proteomes" id="UP001057375"/>
    </source>
</evidence>
<organism evidence="2 3">
    <name type="scientific">Aduncisulcus paluster</name>
    <dbReference type="NCBI Taxonomy" id="2918883"/>
    <lineage>
        <taxon>Eukaryota</taxon>
        <taxon>Metamonada</taxon>
        <taxon>Carpediemonas-like organisms</taxon>
        <taxon>Aduncisulcus</taxon>
    </lineage>
</organism>
<feature type="compositionally biased region" description="Low complexity" evidence="1">
    <location>
        <begin position="12"/>
        <end position="29"/>
    </location>
</feature>
<evidence type="ECO:0000256" key="1">
    <source>
        <dbReference type="SAM" id="MobiDB-lite"/>
    </source>
</evidence>
<comment type="caution">
    <text evidence="2">The sequence shown here is derived from an EMBL/GenBank/DDBJ whole genome shotgun (WGS) entry which is preliminary data.</text>
</comment>
<reference evidence="2" key="1">
    <citation type="submission" date="2022-03" db="EMBL/GenBank/DDBJ databases">
        <title>Draft genome sequence of Aduncisulcus paluster, a free-living microaerophilic Fornicata.</title>
        <authorList>
            <person name="Yuyama I."/>
            <person name="Kume K."/>
            <person name="Tamura T."/>
            <person name="Inagaki Y."/>
            <person name="Hashimoto T."/>
        </authorList>
    </citation>
    <scope>NUCLEOTIDE SEQUENCE</scope>
    <source>
        <strain evidence="2">NY0171</strain>
    </source>
</reference>